<accession>A0A927K5S0</accession>
<proteinExistence type="predicted"/>
<dbReference type="InterPro" id="IPR032710">
    <property type="entry name" value="NTF2-like_dom_sf"/>
</dbReference>
<dbReference type="EMBL" id="JACYXZ010000003">
    <property type="protein sequence ID" value="MBD8870441.1"/>
    <property type="molecule type" value="Genomic_DNA"/>
</dbReference>
<dbReference type="Pfam" id="PF12680">
    <property type="entry name" value="SnoaL_2"/>
    <property type="match status" value="1"/>
</dbReference>
<dbReference type="RefSeq" id="WP_192143737.1">
    <property type="nucleotide sequence ID" value="NZ_JACYXZ010000003.1"/>
</dbReference>
<dbReference type="SUPFAM" id="SSF54427">
    <property type="entry name" value="NTF2-like"/>
    <property type="match status" value="1"/>
</dbReference>
<evidence type="ECO:0000313" key="3">
    <source>
        <dbReference type="Proteomes" id="UP000616839"/>
    </source>
</evidence>
<dbReference type="Proteomes" id="UP000616839">
    <property type="component" value="Unassembled WGS sequence"/>
</dbReference>
<gene>
    <name evidence="2" type="ORF">IE331_12465</name>
</gene>
<dbReference type="Gene3D" id="3.10.450.50">
    <property type="match status" value="1"/>
</dbReference>
<sequence length="135" mass="14940">MPTPAEIGLARWHDVIASHSPDRLPELIAEDAVFRSPAVHAPQEGRELVAAYLGAAMVVLGDGFSYVDEWIRERDAILEFTSTVGDLEISGIDRITWDDNGRIVAFTVMVRPVRALHALMERMAERLGHGGVRHT</sequence>
<dbReference type="InterPro" id="IPR037401">
    <property type="entry name" value="SnoaL-like"/>
</dbReference>
<comment type="caution">
    <text evidence="2">The sequence shown here is derived from an EMBL/GenBank/DDBJ whole genome shotgun (WGS) entry which is preliminary data.</text>
</comment>
<keyword evidence="3" id="KW-1185">Reference proteome</keyword>
<reference evidence="2" key="1">
    <citation type="submission" date="2020-09" db="EMBL/GenBank/DDBJ databases">
        <title>Nocardioides sp. strain MJB4 16S ribosomal RNA gene Genome sequencing and assembly.</title>
        <authorList>
            <person name="Kim I."/>
        </authorList>
    </citation>
    <scope>NUCLEOTIDE SEQUENCE</scope>
    <source>
        <strain evidence="2">MJB4</strain>
    </source>
</reference>
<dbReference type="AlphaFoldDB" id="A0A927K5S0"/>
<organism evidence="2 3">
    <name type="scientific">Nocardioides donggukensis</name>
    <dbReference type="NCBI Taxonomy" id="2774019"/>
    <lineage>
        <taxon>Bacteria</taxon>
        <taxon>Bacillati</taxon>
        <taxon>Actinomycetota</taxon>
        <taxon>Actinomycetes</taxon>
        <taxon>Propionibacteriales</taxon>
        <taxon>Nocardioidaceae</taxon>
        <taxon>Nocardioides</taxon>
    </lineage>
</organism>
<evidence type="ECO:0000313" key="2">
    <source>
        <dbReference type="EMBL" id="MBD8870441.1"/>
    </source>
</evidence>
<evidence type="ECO:0000259" key="1">
    <source>
        <dbReference type="Pfam" id="PF12680"/>
    </source>
</evidence>
<feature type="domain" description="SnoaL-like" evidence="1">
    <location>
        <begin position="10"/>
        <end position="105"/>
    </location>
</feature>
<protein>
    <submittedName>
        <fullName evidence="2">Nuclear transport factor 2 family protein</fullName>
    </submittedName>
</protein>
<name>A0A927K5S0_9ACTN</name>